<dbReference type="RefSeq" id="WP_229859601.1">
    <property type="nucleotide sequence ID" value="NZ_BMVW01000015.1"/>
</dbReference>
<evidence type="ECO:0000259" key="1">
    <source>
        <dbReference type="Pfam" id="PF18082"/>
    </source>
</evidence>
<sequence>MLMDTLRADGELAQWLKQRGTDAPDGVPRVDVRLPPPDDLPDLLLDLAVPYEDVNELLALRGTLAADGEALRLFERCVDELLRDLGEAGGAPLFPEFPPESGPLGRYFYVYVFAAVLPHVRAYHREHGIPDEVSRRTLADVGRGMVLHRRRHGTGGLQTPDWFALHFHGELYQLGRLQFQRSRLGEHNAAGFAGAGLDVRLGQPYLGLHIPDFRGPLSPDACARSLALAREFFPRHFPDEPYRAAGCHSWLLDPQLRRYLPADSNIVRFQDLFETTYVDPRPSDGSPVRFVFGNPDLPTETLPRRTSVERAVGDHLRAGEHWYIGHGWFRL</sequence>
<feature type="domain" description="GNAT-like C-terminal" evidence="2">
    <location>
        <begin position="171"/>
        <end position="329"/>
    </location>
</feature>
<gene>
    <name evidence="3" type="ORF">GCM10010365_59340</name>
</gene>
<keyword evidence="4" id="KW-1185">Reference proteome</keyword>
<name>A0A918URY7_9ACTN</name>
<dbReference type="AlphaFoldDB" id="A0A918URY7"/>
<dbReference type="Pfam" id="PF18082">
    <property type="entry name" value="NAT_N"/>
    <property type="match status" value="1"/>
</dbReference>
<organism evidence="3 4">
    <name type="scientific">Streptomyces poonensis</name>
    <dbReference type="NCBI Taxonomy" id="68255"/>
    <lineage>
        <taxon>Bacteria</taxon>
        <taxon>Bacillati</taxon>
        <taxon>Actinomycetota</taxon>
        <taxon>Actinomycetes</taxon>
        <taxon>Kitasatosporales</taxon>
        <taxon>Streptomycetaceae</taxon>
        <taxon>Streptomyces</taxon>
    </lineage>
</organism>
<dbReference type="Pfam" id="PF18164">
    <property type="entry name" value="GNAT_C"/>
    <property type="match status" value="1"/>
</dbReference>
<dbReference type="EMBL" id="BMVW01000015">
    <property type="protein sequence ID" value="GGZ30945.1"/>
    <property type="molecule type" value="Genomic_DNA"/>
</dbReference>
<reference evidence="3" key="1">
    <citation type="journal article" date="2014" name="Int. J. Syst. Evol. Microbiol.">
        <title>Complete genome sequence of Corynebacterium casei LMG S-19264T (=DSM 44701T), isolated from a smear-ripened cheese.</title>
        <authorList>
            <consortium name="US DOE Joint Genome Institute (JGI-PGF)"/>
            <person name="Walter F."/>
            <person name="Albersmeier A."/>
            <person name="Kalinowski J."/>
            <person name="Ruckert C."/>
        </authorList>
    </citation>
    <scope>NUCLEOTIDE SEQUENCE</scope>
    <source>
        <strain evidence="3">JCM 4815</strain>
    </source>
</reference>
<proteinExistence type="predicted"/>
<evidence type="ECO:0000313" key="3">
    <source>
        <dbReference type="EMBL" id="GGZ30945.1"/>
    </source>
</evidence>
<comment type="caution">
    <text evidence="3">The sequence shown here is derived from an EMBL/GenBank/DDBJ whole genome shotgun (WGS) entry which is preliminary data.</text>
</comment>
<accession>A0A918URY7</accession>
<evidence type="ECO:0000313" key="4">
    <source>
        <dbReference type="Proteomes" id="UP000622166"/>
    </source>
</evidence>
<dbReference type="Proteomes" id="UP000622166">
    <property type="component" value="Unassembled WGS sequence"/>
</dbReference>
<evidence type="ECO:0000259" key="2">
    <source>
        <dbReference type="Pfam" id="PF18164"/>
    </source>
</evidence>
<evidence type="ECO:0008006" key="5">
    <source>
        <dbReference type="Google" id="ProtNLM"/>
    </source>
</evidence>
<protein>
    <recommendedName>
        <fullName evidence="5">Acyltransferase</fullName>
    </recommendedName>
</protein>
<dbReference type="Gene3D" id="3.40.630.120">
    <property type="match status" value="1"/>
</dbReference>
<dbReference type="InterPro" id="IPR041273">
    <property type="entry name" value="NAT_N"/>
</dbReference>
<reference evidence="3" key="2">
    <citation type="submission" date="2020-09" db="EMBL/GenBank/DDBJ databases">
        <authorList>
            <person name="Sun Q."/>
            <person name="Ohkuma M."/>
        </authorList>
    </citation>
    <scope>NUCLEOTIDE SEQUENCE</scope>
    <source>
        <strain evidence="3">JCM 4815</strain>
    </source>
</reference>
<dbReference type="InterPro" id="IPR041644">
    <property type="entry name" value="GNAT_C"/>
</dbReference>
<feature type="domain" description="N-acyltransferase N-terminal" evidence="1">
    <location>
        <begin position="38"/>
        <end position="169"/>
    </location>
</feature>